<sequence length="130" mass="14226">MILSLSLGCTRKAQNDSEKAAESAADSFEEVAKTIRTVKDTADQVKQIGMRINNIKGLEITAANPVWEYKVVTMKKAATDSAEDELNELGQEGWELATRLGGSDGTSLVFKRRKAMMISGKEAQTKKTDE</sequence>
<name>A0A382TCL0_9ZZZZ</name>
<organism evidence="1">
    <name type="scientific">marine metagenome</name>
    <dbReference type="NCBI Taxonomy" id="408172"/>
    <lineage>
        <taxon>unclassified sequences</taxon>
        <taxon>metagenomes</taxon>
        <taxon>ecological metagenomes</taxon>
    </lineage>
</organism>
<accession>A0A382TCL0</accession>
<dbReference type="InterPro" id="IPR025234">
    <property type="entry name" value="YjzH-like"/>
</dbReference>
<dbReference type="AlphaFoldDB" id="A0A382TCL0"/>
<dbReference type="Pfam" id="PF13783">
    <property type="entry name" value="DUF4177"/>
    <property type="match status" value="1"/>
</dbReference>
<evidence type="ECO:0008006" key="2">
    <source>
        <dbReference type="Google" id="ProtNLM"/>
    </source>
</evidence>
<protein>
    <recommendedName>
        <fullName evidence="2">DUF4177 domain-containing protein</fullName>
    </recommendedName>
</protein>
<dbReference type="EMBL" id="UINC01135623">
    <property type="protein sequence ID" value="SVD19884.1"/>
    <property type="molecule type" value="Genomic_DNA"/>
</dbReference>
<gene>
    <name evidence="1" type="ORF">METZ01_LOCUS372738</name>
</gene>
<reference evidence="1" key="1">
    <citation type="submission" date="2018-05" db="EMBL/GenBank/DDBJ databases">
        <authorList>
            <person name="Lanie J.A."/>
            <person name="Ng W.-L."/>
            <person name="Kazmierczak K.M."/>
            <person name="Andrzejewski T.M."/>
            <person name="Davidsen T.M."/>
            <person name="Wayne K.J."/>
            <person name="Tettelin H."/>
            <person name="Glass J.I."/>
            <person name="Rusch D."/>
            <person name="Podicherti R."/>
            <person name="Tsui H.-C.T."/>
            <person name="Winkler M.E."/>
        </authorList>
    </citation>
    <scope>NUCLEOTIDE SEQUENCE</scope>
</reference>
<evidence type="ECO:0000313" key="1">
    <source>
        <dbReference type="EMBL" id="SVD19884.1"/>
    </source>
</evidence>
<proteinExistence type="predicted"/>